<dbReference type="EMBL" id="JAAAJA010000012">
    <property type="protein sequence ID" value="KAG0266817.1"/>
    <property type="molecule type" value="Genomic_DNA"/>
</dbReference>
<dbReference type="SUPFAM" id="SSF143875">
    <property type="entry name" value="ERH-like"/>
    <property type="match status" value="1"/>
</dbReference>
<dbReference type="PANTHER" id="PTHR12373">
    <property type="entry name" value="ENHANCER OF RUDIMENTARY ERH"/>
    <property type="match status" value="1"/>
</dbReference>
<feature type="transmembrane region" description="Helical" evidence="2">
    <location>
        <begin position="138"/>
        <end position="160"/>
    </location>
</feature>
<dbReference type="Proteomes" id="UP000726737">
    <property type="component" value="Unassembled WGS sequence"/>
</dbReference>
<keyword evidence="2" id="KW-0472">Membrane</keyword>
<proteinExistence type="inferred from homology"/>
<gene>
    <name evidence="3" type="ORF">BG011_000869</name>
</gene>
<keyword evidence="2" id="KW-1133">Transmembrane helix</keyword>
<name>A0A9P6QEG2_9FUNG</name>
<reference evidence="3" key="1">
    <citation type="journal article" date="2020" name="Fungal Divers.">
        <title>Resolving the Mortierellaceae phylogeny through synthesis of multi-gene phylogenetics and phylogenomics.</title>
        <authorList>
            <person name="Vandepol N."/>
            <person name="Liber J."/>
            <person name="Desiro A."/>
            <person name="Na H."/>
            <person name="Kennedy M."/>
            <person name="Barry K."/>
            <person name="Grigoriev I.V."/>
            <person name="Miller A.N."/>
            <person name="O'Donnell K."/>
            <person name="Stajich J.E."/>
            <person name="Bonito G."/>
        </authorList>
    </citation>
    <scope>NUCLEOTIDE SEQUENCE</scope>
    <source>
        <strain evidence="3">KOD948</strain>
    </source>
</reference>
<organism evidence="3 4">
    <name type="scientific">Mortierella polycephala</name>
    <dbReference type="NCBI Taxonomy" id="41804"/>
    <lineage>
        <taxon>Eukaryota</taxon>
        <taxon>Fungi</taxon>
        <taxon>Fungi incertae sedis</taxon>
        <taxon>Mucoromycota</taxon>
        <taxon>Mortierellomycotina</taxon>
        <taxon>Mortierellomycetes</taxon>
        <taxon>Mortierellales</taxon>
        <taxon>Mortierellaceae</taxon>
        <taxon>Mortierella</taxon>
    </lineage>
</organism>
<dbReference type="InterPro" id="IPR035912">
    <property type="entry name" value="EHR_sf"/>
</dbReference>
<evidence type="ECO:0000313" key="3">
    <source>
        <dbReference type="EMBL" id="KAG0266817.1"/>
    </source>
</evidence>
<dbReference type="InterPro" id="IPR000781">
    <property type="entry name" value="ERH"/>
</dbReference>
<dbReference type="AlphaFoldDB" id="A0A9P6QEG2"/>
<dbReference type="Pfam" id="PF01133">
    <property type="entry name" value="ER"/>
    <property type="match status" value="1"/>
</dbReference>
<comment type="caution">
    <text evidence="3">The sequence shown here is derived from an EMBL/GenBank/DDBJ whole genome shotgun (WGS) entry which is preliminary data.</text>
</comment>
<dbReference type="OrthoDB" id="7887808at2759"/>
<dbReference type="Gene3D" id="3.30.2260.10">
    <property type="entry name" value="Enhancer of rudimentary"/>
    <property type="match status" value="1"/>
</dbReference>
<evidence type="ECO:0000313" key="4">
    <source>
        <dbReference type="Proteomes" id="UP000726737"/>
    </source>
</evidence>
<evidence type="ECO:0000256" key="1">
    <source>
        <dbReference type="ARBA" id="ARBA00007491"/>
    </source>
</evidence>
<protein>
    <submittedName>
        <fullName evidence="3">Uncharacterized protein</fullName>
    </submittedName>
</protein>
<comment type="similarity">
    <text evidence="1">Belongs to the E(R) family.</text>
</comment>
<keyword evidence="4" id="KW-1185">Reference proteome</keyword>
<accession>A0A9P6QEG2</accession>
<keyword evidence="2" id="KW-0812">Transmembrane</keyword>
<sequence>MSHTILLVQKTKAISSKTYIECASVAVAMDEVIAMYEEYLKNKYPHKERIEFDVNEVLEMVYNLPDCAALVFDPKTATYVPHDKSWIQKQVVHGDQQHIMTRASKSYRATQKEPKEAKMVKRKRLENYRVAKAQAKKFVIPGIVLLLVGLFLLFGFMYGFTGTKQQRNRSPQDMIFENAEAGKEKMEEFIVEQE</sequence>
<evidence type="ECO:0000256" key="2">
    <source>
        <dbReference type="SAM" id="Phobius"/>
    </source>
</evidence>
<dbReference type="PANTHER" id="PTHR12373:SF0">
    <property type="entry name" value="ENHANCER OF RUDIMENTARY HOMOLOG"/>
    <property type="match status" value="1"/>
</dbReference>